<evidence type="ECO:0000313" key="2">
    <source>
        <dbReference type="EMBL" id="CAF4103730.1"/>
    </source>
</evidence>
<dbReference type="Proteomes" id="UP000681967">
    <property type="component" value="Unassembled WGS sequence"/>
</dbReference>
<protein>
    <recommendedName>
        <fullName evidence="1">PARP catalytic domain-containing protein</fullName>
    </recommendedName>
</protein>
<sequence length="372" mass="43496">NCDKLFELLDTFGESNRRKREQQKRPQETIDSVARNIMDELNSLVEAFDKIDVKYRNTGRERSNPMWAKRVAEKDQLTDKMYRLVQKVPDSFPSTTYLISQSYERQTVALQRIRYTRDPLNLDLVCYMLLNSPSNFLQTRIMYTLAEILRNCDYRQLIQCQQTLLEYFPPSNTSRSRTKSQLLELDVESKFFNSFSGIEQFRISKLFVIRNHRLFKQFEDYRSELGKRGQLRLVYHGSSRECLRAIAENGFLESKKLKKMIVSDLKSHNSKVLDKGYFGCGIYQGFSADYAIYYAERYKQSDEIILSAVLSGRSYTVKKAGEKISRICEPGFDSHISPEAKEIVLFQSAQVLHIFIIRFVRVASAQIVEEEL</sequence>
<dbReference type="EMBL" id="CAJOBH010008113">
    <property type="protein sequence ID" value="CAF4103730.1"/>
    <property type="molecule type" value="Genomic_DNA"/>
</dbReference>
<dbReference type="AlphaFoldDB" id="A0A8S2QG34"/>
<dbReference type="Gene3D" id="3.90.228.10">
    <property type="match status" value="1"/>
</dbReference>
<proteinExistence type="predicted"/>
<evidence type="ECO:0000259" key="1">
    <source>
        <dbReference type="Pfam" id="PF00644"/>
    </source>
</evidence>
<evidence type="ECO:0000313" key="3">
    <source>
        <dbReference type="Proteomes" id="UP000681967"/>
    </source>
</evidence>
<name>A0A8S2QG34_9BILA</name>
<dbReference type="GO" id="GO:0003950">
    <property type="term" value="F:NAD+ poly-ADP-ribosyltransferase activity"/>
    <property type="evidence" value="ECO:0007669"/>
    <property type="project" value="InterPro"/>
</dbReference>
<comment type="caution">
    <text evidence="2">The sequence shown here is derived from an EMBL/GenBank/DDBJ whole genome shotgun (WGS) entry which is preliminary data.</text>
</comment>
<gene>
    <name evidence="2" type="ORF">BYL167_LOCUS19249</name>
</gene>
<dbReference type="SUPFAM" id="SSF56399">
    <property type="entry name" value="ADP-ribosylation"/>
    <property type="match status" value="1"/>
</dbReference>
<reference evidence="2" key="1">
    <citation type="submission" date="2021-02" db="EMBL/GenBank/DDBJ databases">
        <authorList>
            <person name="Nowell W R."/>
        </authorList>
    </citation>
    <scope>NUCLEOTIDE SEQUENCE</scope>
</reference>
<dbReference type="InterPro" id="IPR012317">
    <property type="entry name" value="Poly(ADP-ribose)pol_cat_dom"/>
</dbReference>
<dbReference type="Pfam" id="PF00644">
    <property type="entry name" value="PARP"/>
    <property type="match status" value="1"/>
</dbReference>
<feature type="non-terminal residue" evidence="2">
    <location>
        <position position="1"/>
    </location>
</feature>
<organism evidence="2 3">
    <name type="scientific">Rotaria magnacalcarata</name>
    <dbReference type="NCBI Taxonomy" id="392030"/>
    <lineage>
        <taxon>Eukaryota</taxon>
        <taxon>Metazoa</taxon>
        <taxon>Spiralia</taxon>
        <taxon>Gnathifera</taxon>
        <taxon>Rotifera</taxon>
        <taxon>Eurotatoria</taxon>
        <taxon>Bdelloidea</taxon>
        <taxon>Philodinida</taxon>
        <taxon>Philodinidae</taxon>
        <taxon>Rotaria</taxon>
    </lineage>
</organism>
<accession>A0A8S2QG34</accession>
<feature type="domain" description="PARP catalytic" evidence="1">
    <location>
        <begin position="200"/>
        <end position="333"/>
    </location>
</feature>